<dbReference type="Proteomes" id="UP000790377">
    <property type="component" value="Unassembled WGS sequence"/>
</dbReference>
<accession>A0ACB8ABZ8</accession>
<sequence>MISPETWHLNPSRCYIKTEEGKGRGVYASQTIPAHTIIELSPVLLFTKPEYESHGRYTLLDHYAFVWRDGRMALALGLGSLFNHSSSPNVSYTIEPTRDCIKYTTARVIARDEELCIFYGHNLWFQPVGTLQLDCTHEETDPNWGGLLMIDDDKDIAKEDVKVDVWVDGNPDDIVAEEDLPFTRIKLSLDEEEEQLDAIRTMQAWVVDILDSKHIAPMLKWLKQSGLDSPALAHLKRIRRKAGSTTLLVDTSSTIPSLPDRVALSVPYQIPVPCTSALTTSSLELKNTFWPTVYTPRRKWEPEKWTKGKVRWAYDAMRLVAVESAKAAAQGELPIVSHVPQPYEELESLPQSFVAHDSRTSSNHPLRHATLNIIRQVADYRASQPIGSPSHNAIPVPIENDEPYFANGDDSGTPRNGAHYLLTGQTLFTTHEPCIMCSMALLHSRVKEVFYLVPMPLTGGCGGLTCLPALKPVNHRFNIARWKIGEYGGLSPIPVDTSLDV</sequence>
<proteinExistence type="predicted"/>
<gene>
    <name evidence="1" type="ORF">BJ138DRAFT_1152037</name>
</gene>
<evidence type="ECO:0000313" key="1">
    <source>
        <dbReference type="EMBL" id="KAH7910812.1"/>
    </source>
</evidence>
<name>A0ACB8ABZ8_9AGAM</name>
<organism evidence="1 2">
    <name type="scientific">Hygrophoropsis aurantiaca</name>
    <dbReference type="NCBI Taxonomy" id="72124"/>
    <lineage>
        <taxon>Eukaryota</taxon>
        <taxon>Fungi</taxon>
        <taxon>Dikarya</taxon>
        <taxon>Basidiomycota</taxon>
        <taxon>Agaricomycotina</taxon>
        <taxon>Agaricomycetes</taxon>
        <taxon>Agaricomycetidae</taxon>
        <taxon>Boletales</taxon>
        <taxon>Coniophorineae</taxon>
        <taxon>Hygrophoropsidaceae</taxon>
        <taxon>Hygrophoropsis</taxon>
    </lineage>
</organism>
<dbReference type="EMBL" id="MU267699">
    <property type="protein sequence ID" value="KAH7910812.1"/>
    <property type="molecule type" value="Genomic_DNA"/>
</dbReference>
<keyword evidence="2" id="KW-1185">Reference proteome</keyword>
<evidence type="ECO:0000313" key="2">
    <source>
        <dbReference type="Proteomes" id="UP000790377"/>
    </source>
</evidence>
<reference evidence="1" key="1">
    <citation type="journal article" date="2021" name="New Phytol.">
        <title>Evolutionary innovations through gain and loss of genes in the ectomycorrhizal Boletales.</title>
        <authorList>
            <person name="Wu G."/>
            <person name="Miyauchi S."/>
            <person name="Morin E."/>
            <person name="Kuo A."/>
            <person name="Drula E."/>
            <person name="Varga T."/>
            <person name="Kohler A."/>
            <person name="Feng B."/>
            <person name="Cao Y."/>
            <person name="Lipzen A."/>
            <person name="Daum C."/>
            <person name="Hundley H."/>
            <person name="Pangilinan J."/>
            <person name="Johnson J."/>
            <person name="Barry K."/>
            <person name="LaButti K."/>
            <person name="Ng V."/>
            <person name="Ahrendt S."/>
            <person name="Min B."/>
            <person name="Choi I.G."/>
            <person name="Park H."/>
            <person name="Plett J.M."/>
            <person name="Magnuson J."/>
            <person name="Spatafora J.W."/>
            <person name="Nagy L.G."/>
            <person name="Henrissat B."/>
            <person name="Grigoriev I.V."/>
            <person name="Yang Z.L."/>
            <person name="Xu J."/>
            <person name="Martin F.M."/>
        </authorList>
    </citation>
    <scope>NUCLEOTIDE SEQUENCE</scope>
    <source>
        <strain evidence="1">ATCC 28755</strain>
    </source>
</reference>
<protein>
    <submittedName>
        <fullName evidence="1">Uncharacterized protein</fullName>
    </submittedName>
</protein>
<comment type="caution">
    <text evidence="1">The sequence shown here is derived from an EMBL/GenBank/DDBJ whole genome shotgun (WGS) entry which is preliminary data.</text>
</comment>